<dbReference type="OrthoDB" id="9780162at2"/>
<dbReference type="Pfam" id="PF00324">
    <property type="entry name" value="AA_permease"/>
    <property type="match status" value="1"/>
</dbReference>
<feature type="transmembrane region" description="Helical" evidence="8">
    <location>
        <begin position="121"/>
        <end position="141"/>
    </location>
</feature>
<gene>
    <name evidence="10" type="primary">proY</name>
    <name evidence="10" type="ORF">DL897_17820</name>
</gene>
<keyword evidence="7 8" id="KW-0472">Membrane</keyword>
<evidence type="ECO:0000256" key="2">
    <source>
        <dbReference type="ARBA" id="ARBA00022448"/>
    </source>
</evidence>
<feature type="transmembrane region" description="Helical" evidence="8">
    <location>
        <begin position="281"/>
        <end position="309"/>
    </location>
</feature>
<dbReference type="PANTHER" id="PTHR43495">
    <property type="entry name" value="GABA PERMEASE"/>
    <property type="match status" value="1"/>
</dbReference>
<feature type="transmembrane region" description="Helical" evidence="8">
    <location>
        <begin position="330"/>
        <end position="351"/>
    </location>
</feature>
<accession>A0A364K0D8</accession>
<sequence length="462" mass="51171">MNESENLKRGLKNRHIQLIAIGGAIGVGLFLGSAKAIQAAGPSLMISYLIFGVIVFFMMRALGEMILYKPISGSFSDYAQEFIGPWAGFFTGWTYWFAWIVTGMAEITAVGKYMTFWFPNLPQWIPALIALIFVYLINLVAVKLFGEFEFWFALIKIVTILALLVIGILMITTGVGHEGQPVGISNLWKHKGFFPHGIIGMLLTLQMVVFSFQGVELVGVTAGEAEDPEKTIPSAINNIIWRILIFYIGALFVIMAIYPWIQLDGSSSPFVLVFENIGIPAAAAIINFVVLTAALSSCNSGIFSTGRMLMTLSQHKHAPKSLAKINRRQVPSVGLTVSCFVLLIGVVLNYFVPEKAFVYITSVATIGTIWTWGMIVFTHIKFRKAMKAKGKNSPTFKMPGAPITNWIVLIFLAIVIVMIGIDKDARVALYVAPFWFGLLIIGYFFTRNQNQKNSSINHEKID</sequence>
<evidence type="ECO:0000256" key="8">
    <source>
        <dbReference type="SAM" id="Phobius"/>
    </source>
</evidence>
<evidence type="ECO:0000256" key="1">
    <source>
        <dbReference type="ARBA" id="ARBA00004651"/>
    </source>
</evidence>
<dbReference type="Gene3D" id="1.20.1740.10">
    <property type="entry name" value="Amino acid/polyamine transporter I"/>
    <property type="match status" value="1"/>
</dbReference>
<keyword evidence="6 8" id="KW-1133">Transmembrane helix</keyword>
<evidence type="ECO:0000256" key="4">
    <source>
        <dbReference type="ARBA" id="ARBA00022692"/>
    </source>
</evidence>
<keyword evidence="2" id="KW-0813">Transport</keyword>
<evidence type="ECO:0000256" key="5">
    <source>
        <dbReference type="ARBA" id="ARBA00022970"/>
    </source>
</evidence>
<name>A0A364K0D8_9BACL</name>
<evidence type="ECO:0000256" key="6">
    <source>
        <dbReference type="ARBA" id="ARBA00022989"/>
    </source>
</evidence>
<dbReference type="Proteomes" id="UP000251213">
    <property type="component" value="Unassembled WGS sequence"/>
</dbReference>
<evidence type="ECO:0000313" key="10">
    <source>
        <dbReference type="EMBL" id="RAL20811.1"/>
    </source>
</evidence>
<dbReference type="InterPro" id="IPR004841">
    <property type="entry name" value="AA-permease/SLC12A_dom"/>
</dbReference>
<dbReference type="FunFam" id="1.20.1740.10:FF:000001">
    <property type="entry name" value="Amino acid permease"/>
    <property type="match status" value="1"/>
</dbReference>
<feature type="transmembrane region" description="Helical" evidence="8">
    <location>
        <begin position="82"/>
        <end position="101"/>
    </location>
</feature>
<proteinExistence type="predicted"/>
<keyword evidence="11" id="KW-1185">Reference proteome</keyword>
<dbReference type="GO" id="GO:0005886">
    <property type="term" value="C:plasma membrane"/>
    <property type="evidence" value="ECO:0007669"/>
    <property type="project" value="UniProtKB-SubCell"/>
</dbReference>
<comment type="caution">
    <text evidence="10">The sequence shown here is derived from an EMBL/GenBank/DDBJ whole genome shotgun (WGS) entry which is preliminary data.</text>
</comment>
<evidence type="ECO:0000313" key="11">
    <source>
        <dbReference type="Proteomes" id="UP000251213"/>
    </source>
</evidence>
<feature type="transmembrane region" description="Helical" evidence="8">
    <location>
        <begin position="43"/>
        <end position="62"/>
    </location>
</feature>
<keyword evidence="4 8" id="KW-0812">Transmembrane</keyword>
<dbReference type="PANTHER" id="PTHR43495:SF2">
    <property type="entry name" value="D-SERINE_D-ALANINE_GLYCINE TRANSPORTER"/>
    <property type="match status" value="1"/>
</dbReference>
<evidence type="ECO:0000259" key="9">
    <source>
        <dbReference type="Pfam" id="PF00324"/>
    </source>
</evidence>
<keyword evidence="5" id="KW-0029">Amino-acid transport</keyword>
<dbReference type="PROSITE" id="PS00218">
    <property type="entry name" value="AMINO_ACID_PERMEASE_1"/>
    <property type="match status" value="1"/>
</dbReference>
<feature type="transmembrane region" description="Helical" evidence="8">
    <location>
        <begin position="427"/>
        <end position="445"/>
    </location>
</feature>
<protein>
    <submittedName>
        <fullName evidence="10">Proline-specific permease ProY</fullName>
    </submittedName>
</protein>
<organism evidence="10 11">
    <name type="scientific">Thermoflavimicrobium daqui</name>
    <dbReference type="NCBI Taxonomy" id="2137476"/>
    <lineage>
        <taxon>Bacteria</taxon>
        <taxon>Bacillati</taxon>
        <taxon>Bacillota</taxon>
        <taxon>Bacilli</taxon>
        <taxon>Bacillales</taxon>
        <taxon>Thermoactinomycetaceae</taxon>
        <taxon>Thermoflavimicrobium</taxon>
    </lineage>
</organism>
<dbReference type="PIRSF" id="PIRSF006060">
    <property type="entry name" value="AA_transporter"/>
    <property type="match status" value="1"/>
</dbReference>
<dbReference type="EMBL" id="QJKK01000028">
    <property type="protein sequence ID" value="RAL20811.1"/>
    <property type="molecule type" value="Genomic_DNA"/>
</dbReference>
<keyword evidence="3" id="KW-1003">Cell membrane</keyword>
<dbReference type="InterPro" id="IPR004840">
    <property type="entry name" value="Amino_acid_permease_CS"/>
</dbReference>
<feature type="transmembrane region" description="Helical" evidence="8">
    <location>
        <begin position="403"/>
        <end position="421"/>
    </location>
</feature>
<dbReference type="GO" id="GO:0006865">
    <property type="term" value="P:amino acid transport"/>
    <property type="evidence" value="ECO:0007669"/>
    <property type="project" value="UniProtKB-KW"/>
</dbReference>
<reference evidence="10 11" key="1">
    <citation type="submission" date="2018-06" db="EMBL/GenBank/DDBJ databases">
        <title>Thermoflavimicrobium daqus sp. nov., a thermophilic microbe isolated from Moutai-flavour Daqu.</title>
        <authorList>
            <person name="Wang X."/>
            <person name="Zhou H."/>
        </authorList>
    </citation>
    <scope>NUCLEOTIDE SEQUENCE [LARGE SCALE GENOMIC DNA]</scope>
    <source>
        <strain evidence="10 11">FBKL4.011</strain>
    </source>
</reference>
<comment type="subcellular location">
    <subcellularLocation>
        <location evidence="1">Cell membrane</location>
        <topology evidence="1">Multi-pass membrane protein</topology>
    </subcellularLocation>
</comment>
<dbReference type="GO" id="GO:0055085">
    <property type="term" value="P:transmembrane transport"/>
    <property type="evidence" value="ECO:0007669"/>
    <property type="project" value="InterPro"/>
</dbReference>
<feature type="transmembrane region" description="Helical" evidence="8">
    <location>
        <begin position="153"/>
        <end position="173"/>
    </location>
</feature>
<feature type="transmembrane region" description="Helical" evidence="8">
    <location>
        <begin position="239"/>
        <end position="261"/>
    </location>
</feature>
<evidence type="ECO:0000256" key="3">
    <source>
        <dbReference type="ARBA" id="ARBA00022475"/>
    </source>
</evidence>
<dbReference type="AlphaFoldDB" id="A0A364K0D8"/>
<reference evidence="10 11" key="2">
    <citation type="submission" date="2018-06" db="EMBL/GenBank/DDBJ databases">
        <authorList>
            <person name="Zhirakovskaya E."/>
        </authorList>
    </citation>
    <scope>NUCLEOTIDE SEQUENCE [LARGE SCALE GENOMIC DNA]</scope>
    <source>
        <strain evidence="10 11">FBKL4.011</strain>
    </source>
</reference>
<evidence type="ECO:0000256" key="7">
    <source>
        <dbReference type="ARBA" id="ARBA00023136"/>
    </source>
</evidence>
<feature type="transmembrane region" description="Helical" evidence="8">
    <location>
        <begin position="193"/>
        <end position="218"/>
    </location>
</feature>
<feature type="domain" description="Amino acid permease/ SLC12A" evidence="9">
    <location>
        <begin position="15"/>
        <end position="449"/>
    </location>
</feature>
<feature type="transmembrane region" description="Helical" evidence="8">
    <location>
        <begin position="357"/>
        <end position="382"/>
    </location>
</feature>
<feature type="transmembrane region" description="Helical" evidence="8">
    <location>
        <begin position="16"/>
        <end position="37"/>
    </location>
</feature>